<dbReference type="Pfam" id="PF00300">
    <property type="entry name" value="His_Phos_1"/>
    <property type="match status" value="1"/>
</dbReference>
<dbReference type="PANTHER" id="PTHR48100:SF15">
    <property type="entry name" value="SEDOHEPTULOSE 1,7-BISPHOSPHATASE"/>
    <property type="match status" value="1"/>
</dbReference>
<keyword evidence="2" id="KW-1185">Reference proteome</keyword>
<dbReference type="SUPFAM" id="SSF53254">
    <property type="entry name" value="Phosphoglycerate mutase-like"/>
    <property type="match status" value="1"/>
</dbReference>
<dbReference type="InterPro" id="IPR050275">
    <property type="entry name" value="PGM_Phosphatase"/>
</dbReference>
<dbReference type="InterPro" id="IPR013078">
    <property type="entry name" value="His_Pase_superF_clade-1"/>
</dbReference>
<reference evidence="1 2" key="1">
    <citation type="submission" date="2015-05" db="EMBL/GenBank/DDBJ databases">
        <title>Genome sequencing and analysis of members of genus Stenotrophomonas.</title>
        <authorList>
            <person name="Patil P.P."/>
            <person name="Midha S."/>
            <person name="Patil P.B."/>
        </authorList>
    </citation>
    <scope>NUCLEOTIDE SEQUENCE [LARGE SCALE GENOMIC DNA]</scope>
    <source>
        <strain evidence="1 2">DSM 21508</strain>
    </source>
</reference>
<comment type="caution">
    <text evidence="1">The sequence shown here is derived from an EMBL/GenBank/DDBJ whole genome shotgun (WGS) entry which is preliminary data.</text>
</comment>
<evidence type="ECO:0008006" key="3">
    <source>
        <dbReference type="Google" id="ProtNLM"/>
    </source>
</evidence>
<gene>
    <name evidence="1" type="ORF">ABB28_03040</name>
</gene>
<dbReference type="AlphaFoldDB" id="A0A0R0DCR9"/>
<organism evidence="1 2">
    <name type="scientific">Stenotrophomonas chelatiphaga</name>
    <dbReference type="NCBI Taxonomy" id="517011"/>
    <lineage>
        <taxon>Bacteria</taxon>
        <taxon>Pseudomonadati</taxon>
        <taxon>Pseudomonadota</taxon>
        <taxon>Gammaproteobacteria</taxon>
        <taxon>Lysobacterales</taxon>
        <taxon>Lysobacteraceae</taxon>
        <taxon>Stenotrophomonas</taxon>
    </lineage>
</organism>
<evidence type="ECO:0000313" key="2">
    <source>
        <dbReference type="Proteomes" id="UP000051386"/>
    </source>
</evidence>
<dbReference type="CDD" id="cd07067">
    <property type="entry name" value="HP_PGM_like"/>
    <property type="match status" value="1"/>
</dbReference>
<sequence length="192" mass="21347">MIIFVRHAQSAANAGQSTESPDSIALTEAGIQQAAAFARAWPSRPSRIVSSPYLRAMQTAQPLASKFNLMVMTAPVQEFTYLCPAKCAGTTAAERRSWVAEYWKASDPDFRDGPEAETFREFVERTKVALQLARGLGSGMVVVFCHGQFMQMVRWLGADPLRVIDPCAMRAFRSVDLEHPIHHCEQYQLPAD</sequence>
<dbReference type="InterPro" id="IPR029033">
    <property type="entry name" value="His_PPase_superfam"/>
</dbReference>
<dbReference type="EMBL" id="LDJK01000008">
    <property type="protein sequence ID" value="KRG76434.1"/>
    <property type="molecule type" value="Genomic_DNA"/>
</dbReference>
<dbReference type="RefSeq" id="WP_083491881.1">
    <property type="nucleotide sequence ID" value="NZ_LDJK01000008.1"/>
</dbReference>
<dbReference type="Proteomes" id="UP000051386">
    <property type="component" value="Unassembled WGS sequence"/>
</dbReference>
<evidence type="ECO:0000313" key="1">
    <source>
        <dbReference type="EMBL" id="KRG76434.1"/>
    </source>
</evidence>
<accession>A0A0R0DCR9</accession>
<proteinExistence type="predicted"/>
<name>A0A0R0DCR9_9GAMM</name>
<dbReference type="SMART" id="SM00855">
    <property type="entry name" value="PGAM"/>
    <property type="match status" value="1"/>
</dbReference>
<dbReference type="PANTHER" id="PTHR48100">
    <property type="entry name" value="BROAD-SPECIFICITY PHOSPHATASE YOR283W-RELATED"/>
    <property type="match status" value="1"/>
</dbReference>
<dbReference type="Gene3D" id="3.40.50.1240">
    <property type="entry name" value="Phosphoglycerate mutase-like"/>
    <property type="match status" value="1"/>
</dbReference>
<dbReference type="GO" id="GO:0016791">
    <property type="term" value="F:phosphatase activity"/>
    <property type="evidence" value="ECO:0007669"/>
    <property type="project" value="TreeGrafter"/>
</dbReference>
<protein>
    <recommendedName>
        <fullName evidence="3">Phosphoglycerate mutase</fullName>
    </recommendedName>
</protein>
<dbReference type="PATRIC" id="fig|517011.3.peg.3130"/>